<dbReference type="Pfam" id="PF00015">
    <property type="entry name" value="MCPsignal"/>
    <property type="match status" value="1"/>
</dbReference>
<dbReference type="GO" id="GO:0020037">
    <property type="term" value="F:heme binding"/>
    <property type="evidence" value="ECO:0007669"/>
    <property type="project" value="InterPro"/>
</dbReference>
<dbReference type="PROSITE" id="PS50111">
    <property type="entry name" value="CHEMOTAXIS_TRANSDUC_2"/>
    <property type="match status" value="1"/>
</dbReference>
<dbReference type="RefSeq" id="WP_107957855.1">
    <property type="nucleotide sequence ID" value="NZ_CP066701.1"/>
</dbReference>
<dbReference type="KEGG" id="hspo:JGZ69_11590"/>
<dbReference type="GO" id="GO:0016020">
    <property type="term" value="C:membrane"/>
    <property type="evidence" value="ECO:0007669"/>
    <property type="project" value="InterPro"/>
</dbReference>
<dbReference type="CDD" id="cd01068">
    <property type="entry name" value="globin_sensor"/>
    <property type="match status" value="1"/>
</dbReference>
<dbReference type="GO" id="GO:0007165">
    <property type="term" value="P:signal transduction"/>
    <property type="evidence" value="ECO:0007669"/>
    <property type="project" value="UniProtKB-KW"/>
</dbReference>
<accession>A0AB37H3G4</accession>
<reference evidence="5 6" key="1">
    <citation type="submission" date="2020-12" db="EMBL/GenBank/DDBJ databases">
        <title>Taxonomic evaluation of the Bacillus sporothermodurans group of bacteria based on whole genome sequences.</title>
        <authorList>
            <person name="Fiedler G."/>
            <person name="Herbstmann A.-D."/>
            <person name="Doll E."/>
            <person name="Wenning M."/>
            <person name="Brinks E."/>
            <person name="Kabisch J."/>
            <person name="Breitenwieser F."/>
            <person name="Lappann M."/>
            <person name="Boehnlein C."/>
            <person name="Franz C."/>
        </authorList>
    </citation>
    <scope>NUCLEOTIDE SEQUENCE [LARGE SCALE GENOMIC DNA]</scope>
    <source>
        <strain evidence="5 6">DSM 10599</strain>
    </source>
</reference>
<keyword evidence="3" id="KW-0175">Coiled coil</keyword>
<dbReference type="Pfam" id="PF11563">
    <property type="entry name" value="Protoglobin"/>
    <property type="match status" value="1"/>
</dbReference>
<dbReference type="Proteomes" id="UP000595512">
    <property type="component" value="Chromosome"/>
</dbReference>
<evidence type="ECO:0000259" key="4">
    <source>
        <dbReference type="PROSITE" id="PS50111"/>
    </source>
</evidence>
<organism evidence="5 6">
    <name type="scientific">Heyndrickxia sporothermodurans</name>
    <dbReference type="NCBI Taxonomy" id="46224"/>
    <lineage>
        <taxon>Bacteria</taxon>
        <taxon>Bacillati</taxon>
        <taxon>Bacillota</taxon>
        <taxon>Bacilli</taxon>
        <taxon>Bacillales</taxon>
        <taxon>Bacillaceae</taxon>
        <taxon>Heyndrickxia</taxon>
    </lineage>
</organism>
<evidence type="ECO:0000313" key="5">
    <source>
        <dbReference type="EMBL" id="QQX23585.1"/>
    </source>
</evidence>
<dbReference type="SUPFAM" id="SSF58104">
    <property type="entry name" value="Methyl-accepting chemotaxis protein (MCP) signaling domain"/>
    <property type="match status" value="1"/>
</dbReference>
<dbReference type="AlphaFoldDB" id="A0AB37H3G4"/>
<evidence type="ECO:0000313" key="6">
    <source>
        <dbReference type="Proteomes" id="UP000595512"/>
    </source>
</evidence>
<proteinExistence type="predicted"/>
<dbReference type="InterPro" id="IPR004089">
    <property type="entry name" value="MCPsignal_dom"/>
</dbReference>
<dbReference type="InterPro" id="IPR044398">
    <property type="entry name" value="Globin-sensor_dom"/>
</dbReference>
<dbReference type="SMART" id="SM00283">
    <property type="entry name" value="MA"/>
    <property type="match status" value="1"/>
</dbReference>
<name>A0AB37H3G4_9BACI</name>
<feature type="domain" description="Methyl-accepting transducer" evidence="4">
    <location>
        <begin position="197"/>
        <end position="424"/>
    </location>
</feature>
<dbReference type="EMBL" id="CP066701">
    <property type="protein sequence ID" value="QQX23585.1"/>
    <property type="molecule type" value="Genomic_DNA"/>
</dbReference>
<evidence type="ECO:0000256" key="1">
    <source>
        <dbReference type="ARBA" id="ARBA00023224"/>
    </source>
</evidence>
<dbReference type="InterPro" id="IPR009050">
    <property type="entry name" value="Globin-like_sf"/>
</dbReference>
<protein>
    <submittedName>
        <fullName evidence="5">Globin-coupled sensor protein</fullName>
    </submittedName>
</protein>
<keyword evidence="1 2" id="KW-0807">Transducer</keyword>
<dbReference type="GO" id="GO:0019825">
    <property type="term" value="F:oxygen binding"/>
    <property type="evidence" value="ECO:0007669"/>
    <property type="project" value="InterPro"/>
</dbReference>
<dbReference type="InterPro" id="IPR039379">
    <property type="entry name" value="Protoglobin_sensor_dom"/>
</dbReference>
<dbReference type="Gene3D" id="1.10.287.950">
    <property type="entry name" value="Methyl-accepting chemotaxis protein"/>
    <property type="match status" value="1"/>
</dbReference>
<gene>
    <name evidence="5" type="ORF">JGZ69_11590</name>
</gene>
<dbReference type="InterPro" id="IPR012292">
    <property type="entry name" value="Globin/Proto"/>
</dbReference>
<dbReference type="PANTHER" id="PTHR32089">
    <property type="entry name" value="METHYL-ACCEPTING CHEMOTAXIS PROTEIN MCPB"/>
    <property type="match status" value="1"/>
</dbReference>
<evidence type="ECO:0000256" key="2">
    <source>
        <dbReference type="PROSITE-ProRule" id="PRU00284"/>
    </source>
</evidence>
<dbReference type="PANTHER" id="PTHR32089:SF118">
    <property type="entry name" value="HEME-BASED AEROTACTIC TRANSDUCER HEMAT"/>
    <property type="match status" value="1"/>
</dbReference>
<evidence type="ECO:0000256" key="3">
    <source>
        <dbReference type="SAM" id="Coils"/>
    </source>
</evidence>
<feature type="coiled-coil region" evidence="3">
    <location>
        <begin position="174"/>
        <end position="205"/>
    </location>
</feature>
<dbReference type="Gene3D" id="1.10.490.10">
    <property type="entry name" value="Globins"/>
    <property type="match status" value="1"/>
</dbReference>
<dbReference type="SUPFAM" id="SSF46458">
    <property type="entry name" value="Globin-like"/>
    <property type="match status" value="1"/>
</dbReference>
<sequence>MNWFSKKTINEQPVLEKDEQLISINIKDHEVNKQMQMIRFTEGDLRIAASIKYIVDQNIEKIVDDFYDAIGHQANLMNIINQYSSIDRLRQTLKRHISEMFVGVIDDGFIEKRKTIAVVHLHIGLEPKWYLGAFQNLLYSLIELIEEHVESKARVIEIIKSISKLLNFEQQIVLETYDKEYQKVRKQHEEQKKIIEQQVAQVSETLSQFSTQTNDFMNQLNLQSAEMLSIASQNVEVAKLMSAEASISKEKLSQELQLINNIEASTLNINERVKELKKASDQVHSIISIITSVAEQTNLLALNAAIESARAGEYGKGFSVVAGEVRKLAEKTKKSIGNISTLIGSIKNQIENVTISIGDVTELTKESSKEITNMDSFFDKILQAADENKHHSDRTKIELTQTSEIIHQVTNLMEQIAASSNDLKELSQRFNTK</sequence>